<dbReference type="PANTHER" id="PTHR46663:SF4">
    <property type="entry name" value="DIGUANYLATE CYCLASE DGCT-RELATED"/>
    <property type="match status" value="1"/>
</dbReference>
<dbReference type="InterPro" id="IPR000160">
    <property type="entry name" value="GGDEF_dom"/>
</dbReference>
<dbReference type="GO" id="GO:0003824">
    <property type="term" value="F:catalytic activity"/>
    <property type="evidence" value="ECO:0007669"/>
    <property type="project" value="UniProtKB-ARBA"/>
</dbReference>
<dbReference type="GO" id="GO:0016020">
    <property type="term" value="C:membrane"/>
    <property type="evidence" value="ECO:0007669"/>
    <property type="project" value="InterPro"/>
</dbReference>
<dbReference type="CDD" id="cd01949">
    <property type="entry name" value="GGDEF"/>
    <property type="match status" value="1"/>
</dbReference>
<dbReference type="EMBL" id="MSYM01000013">
    <property type="protein sequence ID" value="OLP06552.1"/>
    <property type="molecule type" value="Genomic_DNA"/>
</dbReference>
<dbReference type="Pfam" id="PF00990">
    <property type="entry name" value="GGDEF"/>
    <property type="match status" value="1"/>
</dbReference>
<organism evidence="5 6">
    <name type="scientific">Rhodoferax antarcticus ANT.BR</name>
    <dbReference type="NCBI Taxonomy" id="1111071"/>
    <lineage>
        <taxon>Bacteria</taxon>
        <taxon>Pseudomonadati</taxon>
        <taxon>Pseudomonadota</taxon>
        <taxon>Betaproteobacteria</taxon>
        <taxon>Burkholderiales</taxon>
        <taxon>Comamonadaceae</taxon>
        <taxon>Rhodoferax</taxon>
    </lineage>
</organism>
<dbReference type="Gene3D" id="6.10.340.10">
    <property type="match status" value="1"/>
</dbReference>
<evidence type="ECO:0000313" key="5">
    <source>
        <dbReference type="EMBL" id="OLP06552.1"/>
    </source>
</evidence>
<gene>
    <name evidence="5" type="ORF">BLL52_2788</name>
</gene>
<dbReference type="InterPro" id="IPR052163">
    <property type="entry name" value="DGC-Regulatory_Protein"/>
</dbReference>
<proteinExistence type="predicted"/>
<comment type="caution">
    <text evidence="5">The sequence shown here is derived from an EMBL/GenBank/DDBJ whole genome shotgun (WGS) entry which is preliminary data.</text>
</comment>
<keyword evidence="2" id="KW-1133">Transmembrane helix</keyword>
<dbReference type="Gene3D" id="3.30.70.270">
    <property type="match status" value="1"/>
</dbReference>
<dbReference type="InterPro" id="IPR029787">
    <property type="entry name" value="Nucleotide_cyclase"/>
</dbReference>
<feature type="transmembrane region" description="Helical" evidence="2">
    <location>
        <begin position="314"/>
        <end position="336"/>
    </location>
</feature>
<dbReference type="GO" id="GO:0007165">
    <property type="term" value="P:signal transduction"/>
    <property type="evidence" value="ECO:0007669"/>
    <property type="project" value="InterPro"/>
</dbReference>
<sequence length="579" mass="65056">MLQLAAMNLRPRFLLTTALFFVIVAVPSWLAVRSMAESIVEKWAVRYAEKQVLYDKSRTLQPILREVALTRQLANSSVIRQWAQQPSNPTLTQNAINELESYRQNFHDKSYFAGLLKSGAYFHNNASNEYAGKELRYVLNPNAAKDAWFFDLIRQKRELHINVNPDLDLGITKLWIDVLIRDGDEILGMTGTGLDLTNFINTVVEENLPGVTSLFVDHAGAIQIHRNQKLIDFGTVSKATSQKKTLRLLLDRDEDLTAVLAAMKSLESQEETVATAFVEVDGKRHLAGVTYLPEIDWYEVTLLDLDVLLPLSEFTGLVLLYALTLLGLLALFNIALSRDVVMPLARLNQAMAQVETGSSTQIALDTLGTGEVNQLMQRFVRMSQAVMESRRDLEAKVQERTAALERLTKIDPMTELLNRRGMLERLESELQRTMREANHLGILWLDLDEFKDINDHFGHATGDQAIKTIASLIRQAVRPYDAVSRWGGDEFLVMLPNATQLYLDALGERLRADIANCRKLTADSGEVIAMSVSIGGYLQTSDDTIDTMLERGDQALFRAKALQRNIYVAYEAKTPGPAQ</sequence>
<evidence type="ECO:0000256" key="2">
    <source>
        <dbReference type="SAM" id="Phobius"/>
    </source>
</evidence>
<dbReference type="SMART" id="SM00267">
    <property type="entry name" value="GGDEF"/>
    <property type="match status" value="1"/>
</dbReference>
<dbReference type="AlphaFoldDB" id="A0A1Q8YF06"/>
<dbReference type="PANTHER" id="PTHR46663">
    <property type="entry name" value="DIGUANYLATE CYCLASE DGCT-RELATED"/>
    <property type="match status" value="1"/>
</dbReference>
<dbReference type="PROSITE" id="PS50885">
    <property type="entry name" value="HAMP"/>
    <property type="match status" value="1"/>
</dbReference>
<evidence type="ECO:0000259" key="4">
    <source>
        <dbReference type="PROSITE" id="PS50887"/>
    </source>
</evidence>
<keyword evidence="1" id="KW-0175">Coiled coil</keyword>
<feature type="domain" description="GGDEF" evidence="4">
    <location>
        <begin position="438"/>
        <end position="572"/>
    </location>
</feature>
<keyword evidence="2" id="KW-0812">Transmembrane</keyword>
<feature type="coiled-coil region" evidence="1">
    <location>
        <begin position="390"/>
        <end position="443"/>
    </location>
</feature>
<keyword evidence="6" id="KW-1185">Reference proteome</keyword>
<feature type="domain" description="HAMP" evidence="3">
    <location>
        <begin position="338"/>
        <end position="391"/>
    </location>
</feature>
<evidence type="ECO:0000259" key="3">
    <source>
        <dbReference type="PROSITE" id="PS50885"/>
    </source>
</evidence>
<protein>
    <submittedName>
        <fullName evidence="5">Putative diguanylate cyclase</fullName>
    </submittedName>
</protein>
<name>A0A1Q8YF06_9BURK</name>
<dbReference type="Proteomes" id="UP000185911">
    <property type="component" value="Unassembled WGS sequence"/>
</dbReference>
<reference evidence="5 6" key="1">
    <citation type="submission" date="2017-01" db="EMBL/GenBank/DDBJ databases">
        <title>Genome sequence of Rhodoferax antarcticus ANT.BR, a psychrophilic purple nonsulfur bacterium from an Antarctic microbial mat.</title>
        <authorList>
            <person name="Baker J."/>
            <person name="Riester C."/>
            <person name="Skinner B."/>
            <person name="Newell A."/>
            <person name="Swingley W."/>
            <person name="Madigan M."/>
            <person name="Jung D."/>
            <person name="Asao M."/>
            <person name="Chen M."/>
            <person name="Loughlin P."/>
            <person name="Pan H."/>
            <person name="Lin S."/>
            <person name="Li N."/>
            <person name="Shaw J."/>
            <person name="Prado M."/>
            <person name="Sherman C."/>
            <person name="Li X."/>
            <person name="Tang J."/>
            <person name="Blankenship R."/>
            <person name="Zhao T."/>
            <person name="Touchman J."/>
            <person name="Sattley M."/>
        </authorList>
    </citation>
    <scope>NUCLEOTIDE SEQUENCE [LARGE SCALE GENOMIC DNA]</scope>
    <source>
        <strain evidence="5 6">ANT.BR</strain>
    </source>
</reference>
<accession>A0A1Q8YF06</accession>
<evidence type="ECO:0000256" key="1">
    <source>
        <dbReference type="SAM" id="Coils"/>
    </source>
</evidence>
<dbReference type="InterPro" id="IPR003660">
    <property type="entry name" value="HAMP_dom"/>
</dbReference>
<dbReference type="SUPFAM" id="SSF55073">
    <property type="entry name" value="Nucleotide cyclase"/>
    <property type="match status" value="1"/>
</dbReference>
<dbReference type="NCBIfam" id="TIGR00254">
    <property type="entry name" value="GGDEF"/>
    <property type="match status" value="1"/>
</dbReference>
<dbReference type="STRING" id="81479.RA876_08015"/>
<dbReference type="PROSITE" id="PS50887">
    <property type="entry name" value="GGDEF"/>
    <property type="match status" value="1"/>
</dbReference>
<evidence type="ECO:0000313" key="6">
    <source>
        <dbReference type="Proteomes" id="UP000185911"/>
    </source>
</evidence>
<dbReference type="FunFam" id="3.30.70.270:FF:000001">
    <property type="entry name" value="Diguanylate cyclase domain protein"/>
    <property type="match status" value="1"/>
</dbReference>
<dbReference type="InterPro" id="IPR043128">
    <property type="entry name" value="Rev_trsase/Diguanyl_cyclase"/>
</dbReference>
<keyword evidence="2" id="KW-0472">Membrane</keyword>